<evidence type="ECO:0000313" key="2">
    <source>
        <dbReference type="Proteomes" id="UP000237347"/>
    </source>
</evidence>
<dbReference type="Proteomes" id="UP000237347">
    <property type="component" value="Unassembled WGS sequence"/>
</dbReference>
<keyword evidence="2" id="KW-1185">Reference proteome</keyword>
<organism evidence="1 2">
    <name type="scientific">Quercus suber</name>
    <name type="common">Cork oak</name>
    <dbReference type="NCBI Taxonomy" id="58331"/>
    <lineage>
        <taxon>Eukaryota</taxon>
        <taxon>Viridiplantae</taxon>
        <taxon>Streptophyta</taxon>
        <taxon>Embryophyta</taxon>
        <taxon>Tracheophyta</taxon>
        <taxon>Spermatophyta</taxon>
        <taxon>Magnoliopsida</taxon>
        <taxon>eudicotyledons</taxon>
        <taxon>Gunneridae</taxon>
        <taxon>Pentapetalae</taxon>
        <taxon>rosids</taxon>
        <taxon>fabids</taxon>
        <taxon>Fagales</taxon>
        <taxon>Fagaceae</taxon>
        <taxon>Quercus</taxon>
    </lineage>
</organism>
<dbReference type="AlphaFoldDB" id="A0AAW0KIV1"/>
<reference evidence="1 2" key="1">
    <citation type="journal article" date="2018" name="Sci. Data">
        <title>The draft genome sequence of cork oak.</title>
        <authorList>
            <person name="Ramos A.M."/>
            <person name="Usie A."/>
            <person name="Barbosa P."/>
            <person name="Barros P.M."/>
            <person name="Capote T."/>
            <person name="Chaves I."/>
            <person name="Simoes F."/>
            <person name="Abreu I."/>
            <person name="Carrasquinho I."/>
            <person name="Faro C."/>
            <person name="Guimaraes J.B."/>
            <person name="Mendonca D."/>
            <person name="Nobrega F."/>
            <person name="Rodrigues L."/>
            <person name="Saibo N.J.M."/>
            <person name="Varela M.C."/>
            <person name="Egas C."/>
            <person name="Matos J."/>
            <person name="Miguel C.M."/>
            <person name="Oliveira M.M."/>
            <person name="Ricardo C.P."/>
            <person name="Goncalves S."/>
        </authorList>
    </citation>
    <scope>NUCLEOTIDE SEQUENCE [LARGE SCALE GENOMIC DNA]</scope>
    <source>
        <strain evidence="2">cv. HL8</strain>
    </source>
</reference>
<name>A0AAW0KIV1_QUESU</name>
<gene>
    <name evidence="1" type="ORF">CFP56_019267</name>
</gene>
<protein>
    <submittedName>
        <fullName evidence="1">Uncharacterized protein</fullName>
    </submittedName>
</protein>
<accession>A0AAW0KIV1</accession>
<evidence type="ECO:0000313" key="1">
    <source>
        <dbReference type="EMBL" id="KAK7838767.1"/>
    </source>
</evidence>
<comment type="caution">
    <text evidence="1">The sequence shown here is derived from an EMBL/GenBank/DDBJ whole genome shotgun (WGS) entry which is preliminary data.</text>
</comment>
<proteinExistence type="predicted"/>
<dbReference type="EMBL" id="PKMF04000299">
    <property type="protein sequence ID" value="KAK7838767.1"/>
    <property type="molecule type" value="Genomic_DNA"/>
</dbReference>
<sequence>MMNQNIQSKVVKAPKTRIMMVTMCPWHLKKMKKAGTKEKLLLAGRMRSYMRLKVCLIQRRRKQRRREGKKAEKSIPEDAMDDDYDFNVDYVKKRSAMDVGDEDDGNQIIGKVPMSGIEFIDE</sequence>